<comment type="catalytic activity">
    <reaction evidence="5">
        <text>pyridoxine 5'-phosphate + O2 = pyridoxal 5'-phosphate + H2O2</text>
        <dbReference type="Rhea" id="RHEA:15149"/>
        <dbReference type="ChEBI" id="CHEBI:15379"/>
        <dbReference type="ChEBI" id="CHEBI:16240"/>
        <dbReference type="ChEBI" id="CHEBI:58589"/>
        <dbReference type="ChEBI" id="CHEBI:597326"/>
        <dbReference type="EC" id="1.4.3.5"/>
    </reaction>
</comment>
<feature type="binding site" evidence="5">
    <location>
        <begin position="74"/>
        <end position="75"/>
    </location>
    <ligand>
        <name>FMN</name>
        <dbReference type="ChEBI" id="CHEBI:58210"/>
    </ligand>
</feature>
<dbReference type="InterPro" id="IPR000659">
    <property type="entry name" value="Pyridox_Oxase"/>
</dbReference>
<name>A0ABS3C1L6_9BACT</name>
<dbReference type="PROSITE" id="PS01064">
    <property type="entry name" value="PYRIDOX_OXIDASE"/>
    <property type="match status" value="1"/>
</dbReference>
<gene>
    <name evidence="5 8" type="primary">pdxH</name>
    <name evidence="8" type="ORF">J0A68_07750</name>
</gene>
<dbReference type="PIRSF" id="PIRSF000190">
    <property type="entry name" value="Pyd_amn-ph_oxd"/>
    <property type="match status" value="1"/>
</dbReference>
<comment type="caution">
    <text evidence="8">The sequence shown here is derived from an EMBL/GenBank/DDBJ whole genome shotgun (WGS) entry which is preliminary data.</text>
</comment>
<keyword evidence="2 5" id="KW-0285">Flavoprotein</keyword>
<dbReference type="RefSeq" id="WP_206577719.1">
    <property type="nucleotide sequence ID" value="NZ_JAFKCT010000002.1"/>
</dbReference>
<sequence length="211" mass="24159">MKLSEIRKDYSSKSLDIKDINTNPIEQFRSWMAEAIDSEVPEVNAMCLSTLGLDGYPNGRIVLLKEVDQGFVFFTNYASEKGREIASSPRASLTFFWPQLERQVRISGDLSKVSGAESDAYFHSRPLGSQIGAWASPQSTIIANREELTSRQQAFEEKFATEPLTRPTHWGGYRLTPIRMEFWQGRPSRLHDRISYQMNPDHSWKIDRLAP</sequence>
<feature type="binding site" evidence="5">
    <location>
        <position position="125"/>
    </location>
    <ligand>
        <name>substrate</name>
    </ligand>
</feature>
<dbReference type="Pfam" id="PF10590">
    <property type="entry name" value="PNP_phzG_C"/>
    <property type="match status" value="1"/>
</dbReference>
<keyword evidence="3 5" id="KW-0288">FMN</keyword>
<dbReference type="PANTHER" id="PTHR10851">
    <property type="entry name" value="PYRIDOXINE-5-PHOSPHATE OXIDASE"/>
    <property type="match status" value="1"/>
</dbReference>
<feature type="binding site" evidence="5">
    <location>
        <position position="193"/>
    </location>
    <ligand>
        <name>FMN</name>
        <dbReference type="ChEBI" id="CHEBI:58210"/>
    </ligand>
</feature>
<accession>A0ABS3C1L6</accession>
<comment type="subunit">
    <text evidence="5">Homodimer.</text>
</comment>
<dbReference type="SUPFAM" id="SSF50475">
    <property type="entry name" value="FMN-binding split barrel"/>
    <property type="match status" value="1"/>
</dbReference>
<evidence type="ECO:0000256" key="5">
    <source>
        <dbReference type="HAMAP-Rule" id="MF_01629"/>
    </source>
</evidence>
<feature type="binding site" evidence="5">
    <location>
        <position position="103"/>
    </location>
    <ligand>
        <name>FMN</name>
        <dbReference type="ChEBI" id="CHEBI:58210"/>
    </ligand>
</feature>
<organism evidence="8 9">
    <name type="scientific">Algoriphagus oliviformis</name>
    <dbReference type="NCBI Taxonomy" id="2811231"/>
    <lineage>
        <taxon>Bacteria</taxon>
        <taxon>Pseudomonadati</taxon>
        <taxon>Bacteroidota</taxon>
        <taxon>Cytophagia</taxon>
        <taxon>Cytophagales</taxon>
        <taxon>Cyclobacteriaceae</taxon>
        <taxon>Algoriphagus</taxon>
    </lineage>
</organism>
<keyword evidence="9" id="KW-1185">Reference proteome</keyword>
<dbReference type="Pfam" id="PF01243">
    <property type="entry name" value="PNPOx_N"/>
    <property type="match status" value="1"/>
</dbReference>
<evidence type="ECO:0000256" key="2">
    <source>
        <dbReference type="ARBA" id="ARBA00022630"/>
    </source>
</evidence>
<feature type="binding site" evidence="5">
    <location>
        <begin position="189"/>
        <end position="191"/>
    </location>
    <ligand>
        <name>substrate</name>
    </ligand>
</feature>
<comment type="cofactor">
    <cofactor evidence="5">
        <name>FMN</name>
        <dbReference type="ChEBI" id="CHEBI:58210"/>
    </cofactor>
    <text evidence="5">Binds 1 FMN per subunit.</text>
</comment>
<feature type="binding site" evidence="5">
    <location>
        <position position="183"/>
    </location>
    <ligand>
        <name>FMN</name>
        <dbReference type="ChEBI" id="CHEBI:58210"/>
    </ligand>
</feature>
<comment type="catalytic activity">
    <reaction evidence="5">
        <text>pyridoxamine 5'-phosphate + O2 + H2O = pyridoxal 5'-phosphate + H2O2 + NH4(+)</text>
        <dbReference type="Rhea" id="RHEA:15817"/>
        <dbReference type="ChEBI" id="CHEBI:15377"/>
        <dbReference type="ChEBI" id="CHEBI:15379"/>
        <dbReference type="ChEBI" id="CHEBI:16240"/>
        <dbReference type="ChEBI" id="CHEBI:28938"/>
        <dbReference type="ChEBI" id="CHEBI:58451"/>
        <dbReference type="ChEBI" id="CHEBI:597326"/>
        <dbReference type="EC" id="1.4.3.5"/>
    </reaction>
</comment>
<evidence type="ECO:0000259" key="7">
    <source>
        <dbReference type="Pfam" id="PF10590"/>
    </source>
</evidence>
<dbReference type="InterPro" id="IPR011576">
    <property type="entry name" value="Pyridox_Oxase_N"/>
</dbReference>
<dbReference type="EC" id="1.4.3.5" evidence="5"/>
<evidence type="ECO:0000259" key="6">
    <source>
        <dbReference type="Pfam" id="PF01243"/>
    </source>
</evidence>
<comment type="function">
    <text evidence="5">Catalyzes the oxidation of either pyridoxine 5'-phosphate (PNP) or pyridoxamine 5'-phosphate (PMP) into pyridoxal 5'-phosphate (PLP).</text>
</comment>
<dbReference type="Gene3D" id="2.30.110.10">
    <property type="entry name" value="Electron Transport, Fmn-binding Protein, Chain A"/>
    <property type="match status" value="1"/>
</dbReference>
<dbReference type="EMBL" id="JAFKCT010000002">
    <property type="protein sequence ID" value="MBN7810843.1"/>
    <property type="molecule type" value="Genomic_DNA"/>
</dbReference>
<dbReference type="InterPro" id="IPR012349">
    <property type="entry name" value="Split_barrel_FMN-bd"/>
</dbReference>
<dbReference type="GO" id="GO:0004733">
    <property type="term" value="F:pyridoxamine phosphate oxidase activity"/>
    <property type="evidence" value="ECO:0007669"/>
    <property type="project" value="UniProtKB-EC"/>
</dbReference>
<dbReference type="Proteomes" id="UP000664317">
    <property type="component" value="Unassembled WGS sequence"/>
</dbReference>
<feature type="binding site" evidence="5">
    <location>
        <begin position="60"/>
        <end position="65"/>
    </location>
    <ligand>
        <name>FMN</name>
        <dbReference type="ChEBI" id="CHEBI:58210"/>
    </ligand>
</feature>
<comment type="pathway">
    <text evidence="5">Cofactor metabolism; pyridoxal 5'-phosphate salvage; pyridoxal 5'-phosphate from pyridoxamine 5'-phosphate: step 1/1.</text>
</comment>
<comment type="pathway">
    <text evidence="5">Cofactor metabolism; pyridoxal 5'-phosphate salvage; pyridoxal 5'-phosphate from pyridoxine 5'-phosphate: step 1/1.</text>
</comment>
<dbReference type="NCBIfam" id="TIGR00558">
    <property type="entry name" value="pdxH"/>
    <property type="match status" value="1"/>
</dbReference>
<dbReference type="InterPro" id="IPR019576">
    <property type="entry name" value="Pyridoxamine_oxidase_dimer_C"/>
</dbReference>
<evidence type="ECO:0000256" key="1">
    <source>
        <dbReference type="ARBA" id="ARBA00007301"/>
    </source>
</evidence>
<feature type="binding site" evidence="5">
    <location>
        <position position="65"/>
    </location>
    <ligand>
        <name>substrate</name>
    </ligand>
</feature>
<keyword evidence="5" id="KW-0664">Pyridoxine biosynthesis</keyword>
<protein>
    <recommendedName>
        <fullName evidence="5">Pyridoxine/pyridoxamine 5'-phosphate oxidase</fullName>
        <ecNumber evidence="5">1.4.3.5</ecNumber>
    </recommendedName>
    <alternativeName>
        <fullName evidence="5">PNP/PMP oxidase</fullName>
        <shortName evidence="5">PNPOx</shortName>
    </alternativeName>
    <alternativeName>
        <fullName evidence="5">Pyridoxal 5'-phosphate synthase</fullName>
    </alternativeName>
</protein>
<proteinExistence type="inferred from homology"/>
<evidence type="ECO:0000313" key="9">
    <source>
        <dbReference type="Proteomes" id="UP000664317"/>
    </source>
</evidence>
<dbReference type="NCBIfam" id="NF004231">
    <property type="entry name" value="PRK05679.1"/>
    <property type="match status" value="1"/>
</dbReference>
<evidence type="ECO:0000313" key="8">
    <source>
        <dbReference type="EMBL" id="MBN7810843.1"/>
    </source>
</evidence>
<feature type="binding site" evidence="5">
    <location>
        <position position="81"/>
    </location>
    <ligand>
        <name>FMN</name>
        <dbReference type="ChEBI" id="CHEBI:58210"/>
    </ligand>
</feature>
<feature type="domain" description="Pyridoxine 5'-phosphate oxidase dimerisation C-terminal" evidence="7">
    <location>
        <begin position="170"/>
        <end position="211"/>
    </location>
</feature>
<feature type="binding site" evidence="5">
    <location>
        <begin position="138"/>
        <end position="139"/>
    </location>
    <ligand>
        <name>FMN</name>
        <dbReference type="ChEBI" id="CHEBI:58210"/>
    </ligand>
</feature>
<feature type="binding site" evidence="5">
    <location>
        <position position="121"/>
    </location>
    <ligand>
        <name>substrate</name>
    </ligand>
</feature>
<comment type="caution">
    <text evidence="5">Lacks conserved residue(s) required for the propagation of feature annotation.</text>
</comment>
<feature type="domain" description="Pyridoxamine 5'-phosphate oxidase N-terminal" evidence="6">
    <location>
        <begin position="33"/>
        <end position="148"/>
    </location>
</feature>
<comment type="similarity">
    <text evidence="1 5">Belongs to the pyridoxamine 5'-phosphate oxidase family.</text>
</comment>
<keyword evidence="4 5" id="KW-0560">Oxidoreductase</keyword>
<dbReference type="PANTHER" id="PTHR10851:SF0">
    <property type="entry name" value="PYRIDOXINE-5'-PHOSPHATE OXIDASE"/>
    <property type="match status" value="1"/>
</dbReference>
<reference evidence="8 9" key="1">
    <citation type="submission" date="2021-03" db="EMBL/GenBank/DDBJ databases">
        <title>novel species isolated from a fishpond in China.</title>
        <authorList>
            <person name="Lu H."/>
            <person name="Cai Z."/>
        </authorList>
    </citation>
    <scope>NUCLEOTIDE SEQUENCE [LARGE SCALE GENOMIC DNA]</scope>
    <source>
        <strain evidence="8 9">H41</strain>
    </source>
</reference>
<dbReference type="HAMAP" id="MF_01629">
    <property type="entry name" value="PdxH"/>
    <property type="match status" value="1"/>
</dbReference>
<feature type="binding site" evidence="5">
    <location>
        <position position="129"/>
    </location>
    <ligand>
        <name>substrate</name>
    </ligand>
</feature>
<evidence type="ECO:0000256" key="3">
    <source>
        <dbReference type="ARBA" id="ARBA00022643"/>
    </source>
</evidence>
<evidence type="ECO:0000256" key="4">
    <source>
        <dbReference type="ARBA" id="ARBA00023002"/>
    </source>
</evidence>
<dbReference type="InterPro" id="IPR019740">
    <property type="entry name" value="Pyridox_Oxase_CS"/>
</dbReference>